<evidence type="ECO:0000256" key="9">
    <source>
        <dbReference type="SAM" id="MobiDB-lite"/>
    </source>
</evidence>
<evidence type="ECO:0000256" key="7">
    <source>
        <dbReference type="ARBA" id="ARBA00023136"/>
    </source>
</evidence>
<feature type="compositionally biased region" description="Acidic residues" evidence="9">
    <location>
        <begin position="699"/>
        <end position="710"/>
    </location>
</feature>
<dbReference type="Pfam" id="PF02889">
    <property type="entry name" value="Sec63"/>
    <property type="match status" value="1"/>
</dbReference>
<organism evidence="12 13">
    <name type="scientific">Tetradesmus obliquus</name>
    <name type="common">Green alga</name>
    <name type="synonym">Acutodesmus obliquus</name>
    <dbReference type="NCBI Taxonomy" id="3088"/>
    <lineage>
        <taxon>Eukaryota</taxon>
        <taxon>Viridiplantae</taxon>
        <taxon>Chlorophyta</taxon>
        <taxon>core chlorophytes</taxon>
        <taxon>Chlorophyceae</taxon>
        <taxon>CS clade</taxon>
        <taxon>Sphaeropleales</taxon>
        <taxon>Scenedesmaceae</taxon>
        <taxon>Tetradesmus</taxon>
    </lineage>
</organism>
<keyword evidence="2" id="KW-0813">Transport</keyword>
<dbReference type="Gene3D" id="1.10.3380.10">
    <property type="entry name" value="Sec63 N-terminal domain-like domain"/>
    <property type="match status" value="1"/>
</dbReference>
<gene>
    <name evidence="12" type="ORF">OEZ85_005493</name>
</gene>
<sequence>MEDSTATSSGLFAVFLLSIYSLFLIPYTISYLCSSGEEDATTQPVVSKGKKKPSLSDKVAGFCTKRNMAMLLMWVVWAALLGYTQSSMASLKPFDPFEILDVPRDASDRDIKKAYRKLSLVYHPDKNPDPKAAAYFASYISKAYAALTDDVSRKNYEKYGHPDGPQGMNLGVALPSWMFSKDKKAAPLMLLGLVGCGILLPLGLMSWYMLSSSKFTGPNQIMNDTFPIFMYSKFCVKESQSLVRIPETLMCAMEFITLYTPPDHNAPLEELRKVVAPFYGELMARSNKAFWQRKAGVVKAHMLLLAHLERLGSQVPPALQADYRYLLAKCPLLLEEMLKIAMLPRTQAGTGWMTPSVACVEMMQCLAQGLPVAVRKGSGKAGDTMAPLLQLPGFDQELLKKLRKRKINSLADLQAMSDSTRAMELGQAGLGAAAIEGVAMFLSAMPRLSLAVLCEVEGEEEVMEKDPVHCKVRVLLSRPSHQAGGYSLRGNAVRAYTPHNPVPRDESWYFFLTEPSSNAVLAYAKVNLMEAEKQGLEHPEAFGLPAPPARPAIANSSSTKALPALEDAASKDGKSSGKRGKGEGDAAEEELPGQVVDMMFYAPKAATYNLSLVVMSDCWVGADESVQYKLKVQPLTRAVAEGRAGNKPQAYGSESEDDEEGEGSGSGSGSGSDSEDDYDSEETGEEESDEGEAAGGSSDGEEPPPLEEQN</sequence>
<dbReference type="PANTHER" id="PTHR24075">
    <property type="entry name" value="SEC63 DOMAIN-CONTAINING"/>
    <property type="match status" value="1"/>
</dbReference>
<dbReference type="SUPFAM" id="SSF46565">
    <property type="entry name" value="Chaperone J-domain"/>
    <property type="match status" value="1"/>
</dbReference>
<evidence type="ECO:0000313" key="13">
    <source>
        <dbReference type="Proteomes" id="UP001244341"/>
    </source>
</evidence>
<evidence type="ECO:0000259" key="11">
    <source>
        <dbReference type="PROSITE" id="PS50076"/>
    </source>
</evidence>
<feature type="compositionally biased region" description="Basic and acidic residues" evidence="9">
    <location>
        <begin position="568"/>
        <end position="584"/>
    </location>
</feature>
<accession>A0ABY8UGK1</accession>
<dbReference type="PANTHER" id="PTHR24075:SF0">
    <property type="entry name" value="TRANSLOCATION PROTEIN SEC63 HOMOLOG"/>
    <property type="match status" value="1"/>
</dbReference>
<dbReference type="PRINTS" id="PR00625">
    <property type="entry name" value="JDOMAIN"/>
</dbReference>
<dbReference type="SUPFAM" id="SSF158702">
    <property type="entry name" value="Sec63 N-terminal domain-like"/>
    <property type="match status" value="1"/>
</dbReference>
<proteinExistence type="predicted"/>
<feature type="compositionally biased region" description="Acidic residues" evidence="9">
    <location>
        <begin position="673"/>
        <end position="692"/>
    </location>
</feature>
<evidence type="ECO:0000256" key="5">
    <source>
        <dbReference type="ARBA" id="ARBA00022927"/>
    </source>
</evidence>
<dbReference type="Gene3D" id="2.60.40.150">
    <property type="entry name" value="C2 domain"/>
    <property type="match status" value="1"/>
</dbReference>
<dbReference type="Gene3D" id="1.10.150.20">
    <property type="entry name" value="5' to 3' exonuclease, C-terminal subdomain"/>
    <property type="match status" value="1"/>
</dbReference>
<dbReference type="SUPFAM" id="SSF81296">
    <property type="entry name" value="E set domains"/>
    <property type="match status" value="1"/>
</dbReference>
<comment type="subcellular location">
    <subcellularLocation>
        <location evidence="1">Endoplasmic reticulum membrane</location>
        <topology evidence="1">Multi-pass membrane protein</topology>
    </subcellularLocation>
</comment>
<evidence type="ECO:0000256" key="8">
    <source>
        <dbReference type="ARBA" id="ARBA00023186"/>
    </source>
</evidence>
<keyword evidence="5" id="KW-0653">Protein transport</keyword>
<feature type="domain" description="J" evidence="11">
    <location>
        <begin position="95"/>
        <end position="160"/>
    </location>
</feature>
<evidence type="ECO:0000256" key="4">
    <source>
        <dbReference type="ARBA" id="ARBA00022824"/>
    </source>
</evidence>
<keyword evidence="3 10" id="KW-0812">Transmembrane</keyword>
<dbReference type="EMBL" id="CP126218">
    <property type="protein sequence ID" value="WIA19551.1"/>
    <property type="molecule type" value="Genomic_DNA"/>
</dbReference>
<keyword evidence="7 10" id="KW-0472">Membrane</keyword>
<name>A0ABY8UGK1_TETOB</name>
<feature type="region of interest" description="Disordered" evidence="9">
    <location>
        <begin position="567"/>
        <end position="590"/>
    </location>
</feature>
<evidence type="ECO:0000256" key="6">
    <source>
        <dbReference type="ARBA" id="ARBA00022989"/>
    </source>
</evidence>
<keyword evidence="13" id="KW-1185">Reference proteome</keyword>
<dbReference type="Gene3D" id="1.10.287.110">
    <property type="entry name" value="DnaJ domain"/>
    <property type="match status" value="1"/>
</dbReference>
<dbReference type="CDD" id="cd06257">
    <property type="entry name" value="DnaJ"/>
    <property type="match status" value="1"/>
</dbReference>
<keyword evidence="8" id="KW-0143">Chaperone</keyword>
<dbReference type="Proteomes" id="UP001244341">
    <property type="component" value="Chromosome 11b"/>
</dbReference>
<dbReference type="SMART" id="SM00973">
    <property type="entry name" value="Sec63"/>
    <property type="match status" value="1"/>
</dbReference>
<feature type="transmembrane region" description="Helical" evidence="10">
    <location>
        <begin position="12"/>
        <end position="29"/>
    </location>
</feature>
<dbReference type="SMART" id="SM00271">
    <property type="entry name" value="DnaJ"/>
    <property type="match status" value="1"/>
</dbReference>
<feature type="region of interest" description="Disordered" evidence="9">
    <location>
        <begin position="641"/>
        <end position="710"/>
    </location>
</feature>
<evidence type="ECO:0000256" key="3">
    <source>
        <dbReference type="ARBA" id="ARBA00022692"/>
    </source>
</evidence>
<evidence type="ECO:0000256" key="1">
    <source>
        <dbReference type="ARBA" id="ARBA00004477"/>
    </source>
</evidence>
<evidence type="ECO:0000256" key="10">
    <source>
        <dbReference type="SAM" id="Phobius"/>
    </source>
</evidence>
<dbReference type="Pfam" id="PF00226">
    <property type="entry name" value="DnaJ"/>
    <property type="match status" value="1"/>
</dbReference>
<dbReference type="InterPro" id="IPR035892">
    <property type="entry name" value="C2_domain_sf"/>
</dbReference>
<protein>
    <recommendedName>
        <fullName evidence="11">J domain-containing protein</fullName>
    </recommendedName>
</protein>
<evidence type="ECO:0000313" key="12">
    <source>
        <dbReference type="EMBL" id="WIA19551.1"/>
    </source>
</evidence>
<evidence type="ECO:0000256" key="2">
    <source>
        <dbReference type="ARBA" id="ARBA00022448"/>
    </source>
</evidence>
<dbReference type="PROSITE" id="PS50076">
    <property type="entry name" value="DNAJ_2"/>
    <property type="match status" value="1"/>
</dbReference>
<dbReference type="InterPro" id="IPR014756">
    <property type="entry name" value="Ig_E-set"/>
</dbReference>
<keyword evidence="6 10" id="KW-1133">Transmembrane helix</keyword>
<dbReference type="InterPro" id="IPR001623">
    <property type="entry name" value="DnaJ_domain"/>
</dbReference>
<keyword evidence="4" id="KW-0256">Endoplasmic reticulum</keyword>
<dbReference type="InterPro" id="IPR036869">
    <property type="entry name" value="J_dom_sf"/>
</dbReference>
<feature type="transmembrane region" description="Helical" evidence="10">
    <location>
        <begin position="188"/>
        <end position="210"/>
    </location>
</feature>
<reference evidence="12 13" key="1">
    <citation type="submission" date="2023-05" db="EMBL/GenBank/DDBJ databases">
        <title>A 100% complete, gapless, phased diploid assembly of the Scenedesmus obliquus UTEX 3031 genome.</title>
        <authorList>
            <person name="Biondi T.C."/>
            <person name="Hanschen E.R."/>
            <person name="Kwon T."/>
            <person name="Eng W."/>
            <person name="Kruse C.P.S."/>
            <person name="Koehler S.I."/>
            <person name="Kunde Y."/>
            <person name="Gleasner C.D."/>
            <person name="You Mak K.T."/>
            <person name="Polle J."/>
            <person name="Hovde B.T."/>
            <person name="Starkenburg S.R."/>
        </authorList>
    </citation>
    <scope>NUCLEOTIDE SEQUENCE [LARGE SCALE GENOMIC DNA]</scope>
    <source>
        <strain evidence="12 13">DOE0152z</strain>
    </source>
</reference>
<dbReference type="InterPro" id="IPR004179">
    <property type="entry name" value="Sec63-dom"/>
</dbReference>